<reference evidence="11" key="1">
    <citation type="submission" date="2020-01" db="EMBL/GenBank/DDBJ databases">
        <title>Phosphoaccumulans saitamaens gen. nov., sp. nov., a polyphosphate accumulating bacterium isolated from surface river water.</title>
        <authorList>
            <person name="Watanabe K."/>
            <person name="Suda W."/>
        </authorList>
    </citation>
    <scope>NUCLEOTIDE SEQUENCE [LARGE SCALE GENOMIC DNA]</scope>
    <source>
        <strain evidence="11">ICHIAU1</strain>
    </source>
</reference>
<feature type="domain" description="Glutamate-ammonia ligase adenylyltransferase repeated" evidence="8">
    <location>
        <begin position="34"/>
        <end position="270"/>
    </location>
</feature>
<dbReference type="Gene3D" id="1.20.120.1510">
    <property type="match status" value="1"/>
</dbReference>
<dbReference type="Pfam" id="PF03710">
    <property type="entry name" value="GlnE"/>
    <property type="match status" value="2"/>
</dbReference>
<organism evidence="10 11">
    <name type="scientific">Fluviibacter phosphoraccumulans</name>
    <dbReference type="NCBI Taxonomy" id="1751046"/>
    <lineage>
        <taxon>Bacteria</taxon>
        <taxon>Pseudomonadati</taxon>
        <taxon>Pseudomonadota</taxon>
        <taxon>Betaproteobacteria</taxon>
        <taxon>Rhodocyclales</taxon>
        <taxon>Fluviibacteraceae</taxon>
        <taxon>Fluviibacter</taxon>
    </lineage>
</organism>
<keyword evidence="2 7" id="KW-0548">Nucleotidyltransferase</keyword>
<dbReference type="EC" id="2.7.7.42" evidence="7"/>
<dbReference type="InterPro" id="IPR013546">
    <property type="entry name" value="PII_UdlTrfase/GS_AdlTrfase"/>
</dbReference>
<dbReference type="EMBL" id="AP022345">
    <property type="protein sequence ID" value="BBU68701.1"/>
    <property type="molecule type" value="Genomic_DNA"/>
</dbReference>
<evidence type="ECO:0000259" key="8">
    <source>
        <dbReference type="Pfam" id="PF03710"/>
    </source>
</evidence>
<dbReference type="PANTHER" id="PTHR30621:SF0">
    <property type="entry name" value="BIFUNCTIONAL GLUTAMINE SYNTHETASE ADENYLYLTRANSFERASE_ADENYLYL-REMOVING ENZYME"/>
    <property type="match status" value="1"/>
</dbReference>
<feature type="domain" description="PII-uridylyltransferase/Glutamine-synthetase adenylyltransferase" evidence="9">
    <location>
        <begin position="823"/>
        <end position="905"/>
    </location>
</feature>
<comment type="function">
    <text evidence="7">Involved in the regulation of glutamine synthetase GlnA, a key enzyme in the process to assimilate ammonia. When cellular nitrogen levels are high, the C-terminal adenylyl transferase (AT) inactivates GlnA by covalent transfer of an adenylyl group from ATP to specific tyrosine residue of GlnA, thus reducing its activity. Conversely, when nitrogen levels are low, the N-terminal adenylyl removase (AR) activates GlnA by removing the adenylyl group by phosphorolysis, increasing its activity. The regulatory region of GlnE binds the signal transduction protein PII (GlnB) which indicates the nitrogen status of the cell.</text>
</comment>
<comment type="catalytic activity">
    <reaction evidence="7">
        <text>[glutamine synthetase]-O(4)-(5'-adenylyl)-L-tyrosine + phosphate = [glutamine synthetase]-L-tyrosine + ADP</text>
        <dbReference type="Rhea" id="RHEA:43716"/>
        <dbReference type="Rhea" id="RHEA-COMP:10660"/>
        <dbReference type="Rhea" id="RHEA-COMP:10661"/>
        <dbReference type="ChEBI" id="CHEBI:43474"/>
        <dbReference type="ChEBI" id="CHEBI:46858"/>
        <dbReference type="ChEBI" id="CHEBI:83624"/>
        <dbReference type="ChEBI" id="CHEBI:456216"/>
        <dbReference type="EC" id="2.7.7.89"/>
    </reaction>
</comment>
<dbReference type="Gene3D" id="3.30.460.10">
    <property type="entry name" value="Beta Polymerase, domain 2"/>
    <property type="match status" value="2"/>
</dbReference>
<dbReference type="InterPro" id="IPR005190">
    <property type="entry name" value="GlnE_rpt_dom"/>
</dbReference>
<dbReference type="InterPro" id="IPR043519">
    <property type="entry name" value="NT_sf"/>
</dbReference>
<feature type="region of interest" description="Adenylyl transferase" evidence="7">
    <location>
        <begin position="452"/>
        <end position="927"/>
    </location>
</feature>
<dbReference type="Gene3D" id="1.20.120.330">
    <property type="entry name" value="Nucleotidyltransferases domain 2"/>
    <property type="match status" value="2"/>
</dbReference>
<evidence type="ECO:0000256" key="5">
    <source>
        <dbReference type="ARBA" id="ARBA00022842"/>
    </source>
</evidence>
<keyword evidence="6 7" id="KW-0511">Multifunctional enzyme</keyword>
<protein>
    <recommendedName>
        <fullName evidence="7">Bifunctional glutamine synthetase adenylyltransferase/adenylyl-removing enzyme</fullName>
    </recommendedName>
    <alternativeName>
        <fullName evidence="7">ATP:glutamine synthetase adenylyltransferase</fullName>
    </alternativeName>
    <alternativeName>
        <fullName evidence="7">ATase</fullName>
    </alternativeName>
    <domain>
        <recommendedName>
            <fullName evidence="7">Glutamine synthetase adenylyl-L-tyrosine phosphorylase</fullName>
            <ecNumber evidence="7">2.7.7.89</ecNumber>
        </recommendedName>
        <alternativeName>
            <fullName evidence="7">Adenylyl removase</fullName>
            <shortName evidence="7">AR</shortName>
            <shortName evidence="7">AT-N</shortName>
        </alternativeName>
    </domain>
    <domain>
        <recommendedName>
            <fullName evidence="7">Glutamine synthetase adenylyl transferase</fullName>
            <ecNumber evidence="7">2.7.7.42</ecNumber>
        </recommendedName>
        <alternativeName>
            <fullName evidence="7">Adenylyl transferase</fullName>
            <shortName evidence="7">AT</shortName>
            <shortName evidence="7">AT-C</shortName>
        </alternativeName>
    </domain>
</protein>
<dbReference type="GO" id="GO:0000287">
    <property type="term" value="F:magnesium ion binding"/>
    <property type="evidence" value="ECO:0007669"/>
    <property type="project" value="UniProtKB-UniRule"/>
</dbReference>
<comment type="similarity">
    <text evidence="7">Belongs to the GlnE family.</text>
</comment>
<dbReference type="GO" id="GO:0047388">
    <property type="term" value="F:[glutamine synthetase]-adenylyl-L-tyrosine phosphorylase activity"/>
    <property type="evidence" value="ECO:0007669"/>
    <property type="project" value="UniProtKB-EC"/>
</dbReference>
<gene>
    <name evidence="7 10" type="primary">glnE</name>
    <name evidence="10" type="ORF">ICHIAU1_09840</name>
</gene>
<dbReference type="Pfam" id="PF08335">
    <property type="entry name" value="GlnD_UR_UTase"/>
    <property type="match status" value="2"/>
</dbReference>
<dbReference type="GO" id="GO:0016874">
    <property type="term" value="F:ligase activity"/>
    <property type="evidence" value="ECO:0007669"/>
    <property type="project" value="UniProtKB-KW"/>
</dbReference>
<dbReference type="RefSeq" id="WP_162050535.1">
    <property type="nucleotide sequence ID" value="NZ_AP022345.1"/>
</dbReference>
<dbReference type="InterPro" id="IPR023057">
    <property type="entry name" value="GlnE"/>
</dbReference>
<dbReference type="SUPFAM" id="SSF81301">
    <property type="entry name" value="Nucleotidyltransferase"/>
    <property type="match status" value="2"/>
</dbReference>
<feature type="region of interest" description="Adenylyl removase" evidence="7">
    <location>
        <begin position="1"/>
        <end position="443"/>
    </location>
</feature>
<dbReference type="OrthoDB" id="9759366at2"/>
<keyword evidence="3 7" id="KW-0547">Nucleotide-binding</keyword>
<feature type="domain" description="PII-uridylyltransferase/Glutamine-synthetase adenylyltransferase" evidence="9">
    <location>
        <begin position="300"/>
        <end position="439"/>
    </location>
</feature>
<dbReference type="NCBIfam" id="NF008292">
    <property type="entry name" value="PRK11072.1"/>
    <property type="match status" value="1"/>
</dbReference>
<dbReference type="HAMAP" id="MF_00802">
    <property type="entry name" value="GlnE"/>
    <property type="match status" value="1"/>
</dbReference>
<evidence type="ECO:0000256" key="2">
    <source>
        <dbReference type="ARBA" id="ARBA00022695"/>
    </source>
</evidence>
<evidence type="ECO:0000313" key="11">
    <source>
        <dbReference type="Proteomes" id="UP000463961"/>
    </source>
</evidence>
<dbReference type="GO" id="GO:0000820">
    <property type="term" value="P:regulation of glutamine family amino acid metabolic process"/>
    <property type="evidence" value="ECO:0007669"/>
    <property type="project" value="UniProtKB-UniRule"/>
</dbReference>
<evidence type="ECO:0000256" key="7">
    <source>
        <dbReference type="HAMAP-Rule" id="MF_00802"/>
    </source>
</evidence>
<dbReference type="EC" id="2.7.7.89" evidence="7"/>
<keyword evidence="10" id="KW-0436">Ligase</keyword>
<dbReference type="GO" id="GO:0005524">
    <property type="term" value="F:ATP binding"/>
    <property type="evidence" value="ECO:0007669"/>
    <property type="project" value="UniProtKB-UniRule"/>
</dbReference>
<dbReference type="GO" id="GO:0005829">
    <property type="term" value="C:cytosol"/>
    <property type="evidence" value="ECO:0007669"/>
    <property type="project" value="TreeGrafter"/>
</dbReference>
<comment type="catalytic activity">
    <reaction evidence="7">
        <text>[glutamine synthetase]-L-tyrosine + ATP = [glutamine synthetase]-O(4)-(5'-adenylyl)-L-tyrosine + diphosphate</text>
        <dbReference type="Rhea" id="RHEA:18589"/>
        <dbReference type="Rhea" id="RHEA-COMP:10660"/>
        <dbReference type="Rhea" id="RHEA-COMP:10661"/>
        <dbReference type="ChEBI" id="CHEBI:30616"/>
        <dbReference type="ChEBI" id="CHEBI:33019"/>
        <dbReference type="ChEBI" id="CHEBI:46858"/>
        <dbReference type="ChEBI" id="CHEBI:83624"/>
        <dbReference type="EC" id="2.7.7.42"/>
    </reaction>
</comment>
<sequence>MTYPLSAIPAAGQAHNTPVIHAAFDERLAFARRHSRYMDQLLLAKPDIIDWLSHYEKKPLTQDHMASFLAAATNTVNDTGNDEQLRQALRQLRQRVMAHLVFRDIADGASLAEIVETMTTLADVTTLFALNHLHADLAVRYGSPVGSQGQAQHLAIIGMGKLGGRELNVSSDVDYIFVYPEEGETQGRADGGGKIDNYDFFTRLGKRLIASLNDLTADGQVFRVDMRLRPNGDSGPLVCSSDMLENYFITQGREWERYAWIKARVMNETDAACEPAMTTSVARPFVYRKYLDFGAINAMRALHAQIRQEVTRKDRIEHIKLGPGGIREIEFIAQVFQLIRGGRDSTLQIRPTLLVLDRLRHSGQLAPSDVTALTDAYVFLRRLEHRLQYLDDAQTHMLPDAASDRALLAESMGFPSWEVLYRTLNEHRDIVSKHFQAVFADPNDRDGSQPIQAIWLGTAGNDAATALLTSLGYLAPGEILERIQRLTHAGRYQQLPASNRERLDAAACSLMALAVKTSAPDAALLRGLDFLESISGRGAYLALLQQYPQAFGRVADLVGASSWGAQFLTRHPLLLDELLDQRLLDTATDFDIYREDLDRALSEADGDTEVEMNILREMHHAQLFRLLIQDLAGLHSLERISDFLSELADIIVDRTIKLVWRKLNKRHTETPHFAVIGYGKLGGKELGYGSDLDVVYLYDDADPDAAQTYMRLGQRLNTWLSSQTSSGIVYEIDTRLRPNGESGMLAISLDGFRDYEEKSAWVWEHQALTRARFVAGDKTLGERFEQMRRDILCKPRDNEGLRQEVIAMRQKMFDAHGAAEAGVFDLKQDPGGIIDVEFIVQFLILAHAHRYPDLTDNLGNIALLRRSAEHGLIDPALSDAAQAAYREYRRLQHANRLNDEPKARLLITADLQSHIDAVLLLKQRVFG</sequence>
<keyword evidence="4 7" id="KW-0067">ATP-binding</keyword>
<evidence type="ECO:0000259" key="9">
    <source>
        <dbReference type="Pfam" id="PF08335"/>
    </source>
</evidence>
<proteinExistence type="inferred from homology"/>
<keyword evidence="1 7" id="KW-0808">Transferase</keyword>
<evidence type="ECO:0000256" key="4">
    <source>
        <dbReference type="ARBA" id="ARBA00022840"/>
    </source>
</evidence>
<comment type="cofactor">
    <cofactor evidence="7">
        <name>Mg(2+)</name>
        <dbReference type="ChEBI" id="CHEBI:18420"/>
    </cofactor>
</comment>
<accession>A0A7R6R1M2</accession>
<keyword evidence="5 7" id="KW-0460">Magnesium</keyword>
<dbReference type="GO" id="GO:0008882">
    <property type="term" value="F:[glutamate-ammonia-ligase] adenylyltransferase activity"/>
    <property type="evidence" value="ECO:0007669"/>
    <property type="project" value="UniProtKB-UniRule"/>
</dbReference>
<dbReference type="FunFam" id="3.30.460.10:FF:000009">
    <property type="entry name" value="Bifunctional glutamine synthetase adenylyltransferase/adenylyl-removing enzyme"/>
    <property type="match status" value="1"/>
</dbReference>
<keyword evidence="11" id="KW-1185">Reference proteome</keyword>
<dbReference type="PANTHER" id="PTHR30621">
    <property type="entry name" value="GLUTAMINE SYNTHETASE ADENYLYLTRANSFERASE"/>
    <property type="match status" value="1"/>
</dbReference>
<name>A0A7R6R1M2_9RHOO</name>
<dbReference type="CDD" id="cd05401">
    <property type="entry name" value="NT_GlnE_GlnD_like"/>
    <property type="match status" value="2"/>
</dbReference>
<dbReference type="FunFam" id="1.20.120.330:FF:000005">
    <property type="entry name" value="Bifunctional glutamine synthetase adenylyltransferase/adenylyl-removing enzyme"/>
    <property type="match status" value="1"/>
</dbReference>
<evidence type="ECO:0000256" key="6">
    <source>
        <dbReference type="ARBA" id="ARBA00023268"/>
    </source>
</evidence>
<dbReference type="AlphaFoldDB" id="A0A7R6R1M2"/>
<feature type="domain" description="Glutamate-ammonia ligase adenylyltransferase repeated" evidence="8">
    <location>
        <begin position="553"/>
        <end position="786"/>
    </location>
</feature>
<evidence type="ECO:0000256" key="1">
    <source>
        <dbReference type="ARBA" id="ARBA00022679"/>
    </source>
</evidence>
<dbReference type="SUPFAM" id="SSF81593">
    <property type="entry name" value="Nucleotidyltransferase substrate binding subunit/domain"/>
    <property type="match status" value="2"/>
</dbReference>
<evidence type="ECO:0000313" key="10">
    <source>
        <dbReference type="EMBL" id="BBU68701.1"/>
    </source>
</evidence>
<dbReference type="Proteomes" id="UP000463961">
    <property type="component" value="Chromosome"/>
</dbReference>
<evidence type="ECO:0000256" key="3">
    <source>
        <dbReference type="ARBA" id="ARBA00022741"/>
    </source>
</evidence>